<evidence type="ECO:0000256" key="1">
    <source>
        <dbReference type="SAM" id="MobiDB-lite"/>
    </source>
</evidence>
<feature type="non-terminal residue" evidence="2">
    <location>
        <position position="1"/>
    </location>
</feature>
<reference evidence="2 3" key="1">
    <citation type="submission" date="2018-10" db="EMBL/GenBank/DDBJ databases">
        <authorList>
            <person name="Ekblom R."/>
            <person name="Jareborg N."/>
        </authorList>
    </citation>
    <scope>NUCLEOTIDE SEQUENCE [LARGE SCALE GENOMIC DNA]</scope>
    <source>
        <tissue evidence="2">Muscle</tissue>
    </source>
</reference>
<dbReference type="AlphaFoldDB" id="A0A9X9LSB5"/>
<proteinExistence type="predicted"/>
<evidence type="ECO:0000313" key="3">
    <source>
        <dbReference type="Proteomes" id="UP000269945"/>
    </source>
</evidence>
<protein>
    <submittedName>
        <fullName evidence="2">Uncharacterized protein</fullName>
    </submittedName>
</protein>
<dbReference type="EMBL" id="CYRY02014272">
    <property type="protein sequence ID" value="VCW84431.1"/>
    <property type="molecule type" value="Genomic_DNA"/>
</dbReference>
<gene>
    <name evidence="2" type="ORF">BN2614_LOCUS2</name>
</gene>
<evidence type="ECO:0000313" key="2">
    <source>
        <dbReference type="EMBL" id="VCW84431.1"/>
    </source>
</evidence>
<accession>A0A9X9LSB5</accession>
<feature type="region of interest" description="Disordered" evidence="1">
    <location>
        <begin position="47"/>
        <end position="71"/>
    </location>
</feature>
<feature type="non-terminal residue" evidence="2">
    <location>
        <position position="86"/>
    </location>
</feature>
<organism evidence="2 3">
    <name type="scientific">Gulo gulo</name>
    <name type="common">Wolverine</name>
    <name type="synonym">Gluton</name>
    <dbReference type="NCBI Taxonomy" id="48420"/>
    <lineage>
        <taxon>Eukaryota</taxon>
        <taxon>Metazoa</taxon>
        <taxon>Chordata</taxon>
        <taxon>Craniata</taxon>
        <taxon>Vertebrata</taxon>
        <taxon>Euteleostomi</taxon>
        <taxon>Mammalia</taxon>
        <taxon>Eutheria</taxon>
        <taxon>Laurasiatheria</taxon>
        <taxon>Carnivora</taxon>
        <taxon>Caniformia</taxon>
        <taxon>Musteloidea</taxon>
        <taxon>Mustelidae</taxon>
        <taxon>Guloninae</taxon>
        <taxon>Gulo</taxon>
    </lineage>
</organism>
<dbReference type="Proteomes" id="UP000269945">
    <property type="component" value="Unassembled WGS sequence"/>
</dbReference>
<name>A0A9X9LSB5_GULGU</name>
<comment type="caution">
    <text evidence="2">The sequence shown here is derived from an EMBL/GenBank/DDBJ whole genome shotgun (WGS) entry which is preliminary data.</text>
</comment>
<keyword evidence="3" id="KW-1185">Reference proteome</keyword>
<sequence length="86" mass="9749">TVFLRPEQTSGDHAYYTPLQPNYLWKRPERKTLIKNHSGTEISGAVENWNKGGDQAGSQKPVVHEMPHSGVEGKPFFEGKLYYTES</sequence>